<proteinExistence type="predicted"/>
<dbReference type="InterPro" id="IPR049709">
    <property type="entry name" value="IniB-like_N"/>
</dbReference>
<dbReference type="NCBIfam" id="NF038175">
    <property type="entry name" value="IniB_NTERM"/>
    <property type="match status" value="1"/>
</dbReference>
<name>A0A1V3WQE6_MYCKA</name>
<dbReference type="EMBL" id="MVBM01000007">
    <property type="protein sequence ID" value="OOK69199.1"/>
    <property type="molecule type" value="Genomic_DNA"/>
</dbReference>
<evidence type="ECO:0000313" key="1">
    <source>
        <dbReference type="EMBL" id="OOK69199.1"/>
    </source>
</evidence>
<gene>
    <name evidence="1" type="ORF">BZL30_7101</name>
</gene>
<sequence>MNMTSLVDYILSLFRSEDAARSFVAAPGQAMTNAGLINVSPAEFSSAAASALPFLDLGAGDPIGGVQQAVADQHGLALASDGGGLSSGLLPRMPEPS</sequence>
<evidence type="ECO:0000313" key="2">
    <source>
        <dbReference type="Proteomes" id="UP000189229"/>
    </source>
</evidence>
<accession>A0A1V3WQE6</accession>
<dbReference type="Proteomes" id="UP000189229">
    <property type="component" value="Unassembled WGS sequence"/>
</dbReference>
<organism evidence="1 2">
    <name type="scientific">Mycobacterium kansasii</name>
    <dbReference type="NCBI Taxonomy" id="1768"/>
    <lineage>
        <taxon>Bacteria</taxon>
        <taxon>Bacillati</taxon>
        <taxon>Actinomycetota</taxon>
        <taxon>Actinomycetes</taxon>
        <taxon>Mycobacteriales</taxon>
        <taxon>Mycobacteriaceae</taxon>
        <taxon>Mycobacterium</taxon>
    </lineage>
</organism>
<reference evidence="1 2" key="1">
    <citation type="submission" date="2017-02" db="EMBL/GenBank/DDBJ databases">
        <title>Complete genome sequences of Mycobacterium kansasii strains isolated from rhesus macaques.</title>
        <authorList>
            <person name="Panda A."/>
            <person name="Nagaraj S."/>
            <person name="Zhao X."/>
            <person name="Tettelin H."/>
            <person name="Detolla L.J."/>
        </authorList>
    </citation>
    <scope>NUCLEOTIDE SEQUENCE [LARGE SCALE GENOMIC DNA]</scope>
    <source>
        <strain evidence="1 2">11-3813</strain>
    </source>
</reference>
<dbReference type="AlphaFoldDB" id="A0A1V3WQE6"/>
<comment type="caution">
    <text evidence="1">The sequence shown here is derived from an EMBL/GenBank/DDBJ whole genome shotgun (WGS) entry which is preliminary data.</text>
</comment>
<protein>
    <submittedName>
        <fullName evidence="1">Putative isoniazid inducible protein inib</fullName>
    </submittedName>
</protein>